<evidence type="ECO:0000313" key="4">
    <source>
        <dbReference type="Proteomes" id="UP000617402"/>
    </source>
</evidence>
<comment type="caution">
    <text evidence="3">The sequence shown here is derived from an EMBL/GenBank/DDBJ whole genome shotgun (WGS) entry which is preliminary data.</text>
</comment>
<accession>A0ABR7SZW7</accession>
<proteinExistence type="predicted"/>
<dbReference type="PANTHER" id="PTHR45947:SF3">
    <property type="entry name" value="SULFOQUINOVOSYL TRANSFERASE SQD2"/>
    <property type="match status" value="1"/>
</dbReference>
<dbReference type="Proteomes" id="UP000617402">
    <property type="component" value="Unassembled WGS sequence"/>
</dbReference>
<gene>
    <name evidence="3" type="primary">bshA</name>
    <name evidence="3" type="ORF">H1S01_01770</name>
</gene>
<dbReference type="EMBL" id="JACVHF010000001">
    <property type="protein sequence ID" value="MBC9783235.1"/>
    <property type="molecule type" value="Genomic_DNA"/>
</dbReference>
<feature type="domain" description="Glycosyl transferase family 1" evidence="1">
    <location>
        <begin position="194"/>
        <end position="349"/>
    </location>
</feature>
<dbReference type="InterPro" id="IPR001296">
    <property type="entry name" value="Glyco_trans_1"/>
</dbReference>
<dbReference type="PANTHER" id="PTHR45947">
    <property type="entry name" value="SULFOQUINOVOSYL TRANSFERASE SQD2"/>
    <property type="match status" value="1"/>
</dbReference>
<dbReference type="InterPro" id="IPR050194">
    <property type="entry name" value="Glycosyltransferase_grp1"/>
</dbReference>
<protein>
    <submittedName>
        <fullName evidence="3">N-acetyl-alpha-D-glucosaminyl L-malate synthase BshA</fullName>
    </submittedName>
</protein>
<dbReference type="InterPro" id="IPR023881">
    <property type="entry name" value="Thiol_BshA"/>
</dbReference>
<dbReference type="InterPro" id="IPR028098">
    <property type="entry name" value="Glyco_trans_4-like_N"/>
</dbReference>
<name>A0ABR7SZW7_HELCL</name>
<dbReference type="Pfam" id="PF13439">
    <property type="entry name" value="Glyco_transf_4"/>
    <property type="match status" value="1"/>
</dbReference>
<evidence type="ECO:0000259" key="2">
    <source>
        <dbReference type="Pfam" id="PF13439"/>
    </source>
</evidence>
<organism evidence="3 4">
    <name type="scientific">Heliobacterium chlorum</name>
    <dbReference type="NCBI Taxonomy" id="2698"/>
    <lineage>
        <taxon>Bacteria</taxon>
        <taxon>Bacillati</taxon>
        <taxon>Bacillota</taxon>
        <taxon>Clostridia</taxon>
        <taxon>Eubacteriales</taxon>
        <taxon>Heliobacteriaceae</taxon>
        <taxon>Heliobacterium</taxon>
    </lineage>
</organism>
<feature type="domain" description="Glycosyltransferase subfamily 4-like N-terminal" evidence="2">
    <location>
        <begin position="11"/>
        <end position="178"/>
    </location>
</feature>
<dbReference type="Gene3D" id="3.40.50.2000">
    <property type="entry name" value="Glycogen Phosphorylase B"/>
    <property type="match status" value="2"/>
</dbReference>
<sequence>MNIGFLCSPSYGGSGVVASELARQLARRGHNIHVFAYELPFRLHHFEANLFFHEVEVLDYPLFRYPPYLLALSAKIIDVARSAQLDLIHAHYAIPHTPAAYLAKQMLAKERRLPILTTLHGTDINLVGNDPQFYEITRFSLEASDGVTAVSWSLARETKEIFNLADLPRVIPNFADFEEYCPASNPCLRARFARPEEKVLLHISNFRPVKRVEDVVRIFARVNEQVPSRLLLVGDGPEKCAAAHMAEALGVRERVIFLGRQDSVAEIFALADLFLLPSAKESFGLVALEAMACQVPVIASETGGLPEVVEHAVTGYLAPVGDVETMAAFAVHLLTHPEAYDEMARRGREEALRRFQAEPVVDTYEEYYREILNRP</sequence>
<dbReference type="Pfam" id="PF00534">
    <property type="entry name" value="Glycos_transf_1"/>
    <property type="match status" value="1"/>
</dbReference>
<keyword evidence="4" id="KW-1185">Reference proteome</keyword>
<dbReference type="SUPFAM" id="SSF53756">
    <property type="entry name" value="UDP-Glycosyltransferase/glycogen phosphorylase"/>
    <property type="match status" value="1"/>
</dbReference>
<evidence type="ECO:0000313" key="3">
    <source>
        <dbReference type="EMBL" id="MBC9783235.1"/>
    </source>
</evidence>
<dbReference type="NCBIfam" id="TIGR03999">
    <property type="entry name" value="thiol_BshA"/>
    <property type="match status" value="1"/>
</dbReference>
<dbReference type="RefSeq" id="WP_188038396.1">
    <property type="nucleotide sequence ID" value="NZ_JACVHF010000001.1"/>
</dbReference>
<reference evidence="3 4" key="1">
    <citation type="submission" date="2020-07" db="EMBL/GenBank/DDBJ databases">
        <title>Draft whole-genome sequence of Heliobacterium chlorum DSM 3682, type strain.</title>
        <authorList>
            <person name="Kyndt J.A."/>
            <person name="Meyer T.E."/>
            <person name="Imhoff J.F."/>
        </authorList>
    </citation>
    <scope>NUCLEOTIDE SEQUENCE [LARGE SCALE GENOMIC DNA]</scope>
    <source>
        <strain evidence="3 4">DSM 3682</strain>
    </source>
</reference>
<evidence type="ECO:0000259" key="1">
    <source>
        <dbReference type="Pfam" id="PF00534"/>
    </source>
</evidence>